<keyword evidence="1" id="KW-0378">Hydrolase</keyword>
<reference evidence="3 4" key="1">
    <citation type="journal article" date="2021" name="Sci. Rep.">
        <title>The distribution of antibiotic resistance genes in chicken gut microbiota commensals.</title>
        <authorList>
            <person name="Juricova H."/>
            <person name="Matiasovicova J."/>
            <person name="Kubasova T."/>
            <person name="Cejkova D."/>
            <person name="Rychlik I."/>
        </authorList>
    </citation>
    <scope>NUCLEOTIDE SEQUENCE [LARGE SCALE GENOMIC DNA]</scope>
    <source>
        <strain evidence="3 4">An411</strain>
    </source>
</reference>
<dbReference type="RefSeq" id="WP_204803126.1">
    <property type="nucleotide sequence ID" value="NZ_JACSNS010000015.1"/>
</dbReference>
<dbReference type="Pfam" id="PF03061">
    <property type="entry name" value="4HBT"/>
    <property type="match status" value="1"/>
</dbReference>
<evidence type="ECO:0000259" key="2">
    <source>
        <dbReference type="Pfam" id="PF03061"/>
    </source>
</evidence>
<dbReference type="SUPFAM" id="SSF54637">
    <property type="entry name" value="Thioesterase/thiol ester dehydrase-isomerase"/>
    <property type="match status" value="1"/>
</dbReference>
<evidence type="ECO:0000313" key="4">
    <source>
        <dbReference type="Proteomes" id="UP000719500"/>
    </source>
</evidence>
<dbReference type="Proteomes" id="UP000719500">
    <property type="component" value="Unassembled WGS sequence"/>
</dbReference>
<dbReference type="EMBL" id="JACSNX010000004">
    <property type="protein sequence ID" value="MBM6850783.1"/>
    <property type="molecule type" value="Genomic_DNA"/>
</dbReference>
<sequence>MDYEKLRDTRNSTNPYAKRMGIFVEEIGPGCARAVMDVTPDDANPVGVPHGGCYFSLADTASGSAMASHGYYAVTISATYNFMRSAKLGDRLIAEARETKSGRNVSFFDVEVRDQNGTLLGSGSFSYYRLDKEIVL</sequence>
<dbReference type="InterPro" id="IPR029069">
    <property type="entry name" value="HotDog_dom_sf"/>
</dbReference>
<name>A0ABS2FTM1_9FIRM</name>
<dbReference type="InterPro" id="IPR003736">
    <property type="entry name" value="PAAI_dom"/>
</dbReference>
<dbReference type="InterPro" id="IPR052723">
    <property type="entry name" value="Acyl-CoA_thioesterase_PaaI"/>
</dbReference>
<comment type="caution">
    <text evidence="3">The sequence shown here is derived from an EMBL/GenBank/DDBJ whole genome shotgun (WGS) entry which is preliminary data.</text>
</comment>
<keyword evidence="4" id="KW-1185">Reference proteome</keyword>
<evidence type="ECO:0000313" key="3">
    <source>
        <dbReference type="EMBL" id="MBM6850783.1"/>
    </source>
</evidence>
<dbReference type="InterPro" id="IPR006683">
    <property type="entry name" value="Thioestr_dom"/>
</dbReference>
<proteinExistence type="predicted"/>
<dbReference type="NCBIfam" id="TIGR00369">
    <property type="entry name" value="unchar_dom_1"/>
    <property type="match status" value="1"/>
</dbReference>
<organism evidence="3 4">
    <name type="scientific">Oscillibacter valericigenes</name>
    <dbReference type="NCBI Taxonomy" id="351091"/>
    <lineage>
        <taxon>Bacteria</taxon>
        <taxon>Bacillati</taxon>
        <taxon>Bacillota</taxon>
        <taxon>Clostridia</taxon>
        <taxon>Eubacteriales</taxon>
        <taxon>Oscillospiraceae</taxon>
        <taxon>Oscillibacter</taxon>
    </lineage>
</organism>
<feature type="domain" description="Thioesterase" evidence="2">
    <location>
        <begin position="47"/>
        <end position="119"/>
    </location>
</feature>
<accession>A0ABS2FTM1</accession>
<gene>
    <name evidence="3" type="ORF">H9X91_04940</name>
</gene>
<dbReference type="PANTHER" id="PTHR42856:SF1">
    <property type="entry name" value="ACYL-COENZYME A THIOESTERASE PAAI"/>
    <property type="match status" value="1"/>
</dbReference>
<protein>
    <submittedName>
        <fullName evidence="3">PaaI family thioesterase</fullName>
    </submittedName>
</protein>
<dbReference type="Gene3D" id="3.10.129.10">
    <property type="entry name" value="Hotdog Thioesterase"/>
    <property type="match status" value="1"/>
</dbReference>
<evidence type="ECO:0000256" key="1">
    <source>
        <dbReference type="ARBA" id="ARBA00022801"/>
    </source>
</evidence>
<dbReference type="PANTHER" id="PTHR42856">
    <property type="entry name" value="ACYL-COENZYME A THIOESTERASE PAAI"/>
    <property type="match status" value="1"/>
</dbReference>
<dbReference type="CDD" id="cd03443">
    <property type="entry name" value="PaaI_thioesterase"/>
    <property type="match status" value="1"/>
</dbReference>